<dbReference type="Proteomes" id="UP001303946">
    <property type="component" value="Chromosome"/>
</dbReference>
<dbReference type="PANTHER" id="PTHR22576:SF37">
    <property type="entry name" value="MUCOSA-ASSOCIATED LYMPHOID TISSUE LYMPHOMA TRANSLOCATION PROTEIN 1"/>
    <property type="match status" value="1"/>
</dbReference>
<evidence type="ECO:0000313" key="3">
    <source>
        <dbReference type="EMBL" id="WOB09539.1"/>
    </source>
</evidence>
<accession>A0ABZ0D483</accession>
<protein>
    <submittedName>
        <fullName evidence="3">Caspase family protein</fullName>
    </submittedName>
</protein>
<dbReference type="Gene3D" id="1.25.40.10">
    <property type="entry name" value="Tetratricopeptide repeat domain"/>
    <property type="match status" value="1"/>
</dbReference>
<dbReference type="PANTHER" id="PTHR22576">
    <property type="entry name" value="MUCOSA ASSOCIATED LYMPHOID TISSUE LYMPHOMA TRANSLOCATION PROTEIN 1/PARACASPASE"/>
    <property type="match status" value="1"/>
</dbReference>
<dbReference type="Gene3D" id="3.40.50.1460">
    <property type="match status" value="1"/>
</dbReference>
<dbReference type="PROSITE" id="PS50208">
    <property type="entry name" value="CASPASE_P20"/>
    <property type="match status" value="1"/>
</dbReference>
<keyword evidence="4" id="KW-1185">Reference proteome</keyword>
<dbReference type="InterPro" id="IPR011990">
    <property type="entry name" value="TPR-like_helical_dom_sf"/>
</dbReference>
<dbReference type="InterPro" id="IPR011600">
    <property type="entry name" value="Pept_C14_caspase"/>
</dbReference>
<dbReference type="RefSeq" id="WP_316702488.1">
    <property type="nucleotide sequence ID" value="NZ_CP136336.1"/>
</dbReference>
<reference evidence="3 4" key="1">
    <citation type="submission" date="2023-10" db="EMBL/GenBank/DDBJ databases">
        <title>Bacteria for the degradation of biodegradable plastic PBAT(Polybutylene adipate terephthalate).</title>
        <authorList>
            <person name="Weon H.-Y."/>
            <person name="Yeon J."/>
        </authorList>
    </citation>
    <scope>NUCLEOTIDE SEQUENCE [LARGE SCALE GENOMIC DNA]</scope>
    <source>
        <strain evidence="3 4">SBD 7-3</strain>
    </source>
</reference>
<dbReference type="InterPro" id="IPR001309">
    <property type="entry name" value="Pept_C14_p20"/>
</dbReference>
<evidence type="ECO:0000259" key="2">
    <source>
        <dbReference type="PROSITE" id="PS50208"/>
    </source>
</evidence>
<feature type="domain" description="Caspase family p20" evidence="2">
    <location>
        <begin position="343"/>
        <end position="419"/>
    </location>
</feature>
<proteinExistence type="predicted"/>
<dbReference type="Pfam" id="PF00656">
    <property type="entry name" value="Peptidase_C14"/>
    <property type="match status" value="1"/>
</dbReference>
<dbReference type="SUPFAM" id="SSF52129">
    <property type="entry name" value="Caspase-like"/>
    <property type="match status" value="1"/>
</dbReference>
<dbReference type="EMBL" id="CP136336">
    <property type="protein sequence ID" value="WOB09539.1"/>
    <property type="molecule type" value="Genomic_DNA"/>
</dbReference>
<name>A0ABZ0D483_9BURK</name>
<feature type="compositionally biased region" description="Low complexity" evidence="1">
    <location>
        <begin position="86"/>
        <end position="96"/>
    </location>
</feature>
<evidence type="ECO:0000256" key="1">
    <source>
        <dbReference type="SAM" id="MobiDB-lite"/>
    </source>
</evidence>
<evidence type="ECO:0000313" key="4">
    <source>
        <dbReference type="Proteomes" id="UP001303946"/>
    </source>
</evidence>
<organism evidence="3 4">
    <name type="scientific">Piscinibacter gummiphilus</name>
    <dbReference type="NCBI Taxonomy" id="946333"/>
    <lineage>
        <taxon>Bacteria</taxon>
        <taxon>Pseudomonadati</taxon>
        <taxon>Pseudomonadota</taxon>
        <taxon>Betaproteobacteria</taxon>
        <taxon>Burkholderiales</taxon>
        <taxon>Sphaerotilaceae</taxon>
        <taxon>Piscinibacter</taxon>
    </lineage>
</organism>
<feature type="region of interest" description="Disordered" evidence="1">
    <location>
        <begin position="66"/>
        <end position="103"/>
    </location>
</feature>
<dbReference type="InterPro" id="IPR029030">
    <property type="entry name" value="Caspase-like_dom_sf"/>
</dbReference>
<sequence>MRSMSTPRPRQLALASAALVLGLVWGSHARSADQPGTQAEPADGLVHCLLPGQVRRLGLSTTVMPRRATRLSPTQCQAAGGEYSEPQPQAQAQAATGGTGSGTNVAAVPDRAATLTALLPAATQGVPMAQTSMAELLDQRGDRAEAQSWYEKAAAQGSARALIGLAGFLEKSAMLAAAQGLSSLDAYRRIGDLVQKATGGLVAGLSIQRAERLRVDVVSPLGAVPLPRMAGAPITLESAPGPLEVVVRVASANGVKSVRVNGQPQATDAQGLLSIPLTVGDTPSTVLVQAEDEVGAQAQAELRLVQRSAPLAASAAPAVASPASAALATAPVEAPPLAPLLGGKRHALVIANQQYKHWTKLDTPRADAHAVATVLKQRFGFEVTLLQDVTRQQLLSGLSKLRQQVGPQDQVVVYYAGHGQMDTVTARGYWIPVDGDEKDIAQWVSVIDVTDQLSAMSARHVLVIADSCYSGTLTRSLVPAVDQALTLEQRLGPLRQLSQQRARVAMTSGGMEPVVDGGSINHSLFARSLLDVLGQVRSPMAAQELHGAVAARFAHLARRLKIPQQPQYAPIGFAGHEAGDFVFAPI</sequence>
<dbReference type="SUPFAM" id="SSF81901">
    <property type="entry name" value="HCP-like"/>
    <property type="match status" value="1"/>
</dbReference>
<gene>
    <name evidence="3" type="ORF">RXV79_05620</name>
</gene>
<dbReference type="InterPro" id="IPR052039">
    <property type="entry name" value="Caspase-related_regulators"/>
</dbReference>